<evidence type="ECO:0008006" key="4">
    <source>
        <dbReference type="Google" id="ProtNLM"/>
    </source>
</evidence>
<keyword evidence="1" id="KW-0812">Transmembrane</keyword>
<name>A0A176X4L9_AGRTU</name>
<evidence type="ECO:0000313" key="2">
    <source>
        <dbReference type="EMBL" id="OAE42047.1"/>
    </source>
</evidence>
<accession>A0A176X4L9</accession>
<keyword evidence="1" id="KW-1133">Transmembrane helix</keyword>
<reference evidence="2 3" key="1">
    <citation type="submission" date="2016-05" db="EMBL/GenBank/DDBJ databases">
        <authorList>
            <person name="Lavstsen T."/>
            <person name="Jespersen J.S."/>
        </authorList>
    </citation>
    <scope>NUCLEOTIDE SEQUENCE [LARGE SCALE GENOMIC DNA]</scope>
    <source>
        <strain evidence="2 3">KCJ1736</strain>
    </source>
</reference>
<gene>
    <name evidence="2" type="ORF">A7J57_01505</name>
</gene>
<keyword evidence="1" id="KW-0472">Membrane</keyword>
<evidence type="ECO:0000256" key="1">
    <source>
        <dbReference type="SAM" id="Phobius"/>
    </source>
</evidence>
<protein>
    <recommendedName>
        <fullName evidence="4">DUF945 domain-containing protein</fullName>
    </recommendedName>
</protein>
<comment type="caution">
    <text evidence="2">The sequence shown here is derived from an EMBL/GenBank/DDBJ whole genome shotgun (WGS) entry which is preliminary data.</text>
</comment>
<sequence>MEQETTQPGKARRKALWAAVAIIAVAATGVIGGKIFLETKVKEVVARAGAKAASVEVDFLGKIHVRDLTLPLEDGKNIKIASIDGRPKLPFLDGALDVKSIDIEVPTGKISMDDARIENAVFERPKPAPAGGDSNSLPRRLERFGATRISTPALTFTQSVAATEQTTVYKNLALSDIAGGRIGHYSIESGSYDIKMKLPDAEGAMKDSHIVASTGTIAGESIDVAYLARFYTEKAGPEDKEAKPLYGPLSIRAVTLTDGTAHFSYDEIRSDGFTARMPAEPLSETLRALTATQNPEELSPQARQALFAKAVSIIDMIGNSNIQLVGFKIDVPDEKEGAAGKRVKATIDRMDMKMDSRKLDIGMKGMSIGDEDGKMEVAEASLTGFDWSSTLKGMSDIVGLDESEMETFAFNRLIPEFGRMHLGGINVDFAAPENPDEEAPAKPERIKLSLKNFDMGLTKPYNGIPTDIEIRQEDLTLPVPADSQEDIFVQARKLGLETLAVSYGLSAGWDEPNSNLVIRDISLSSKDIGSIKFSGLASGFTEEFFSFDINRAQAALFGLAGRELTLTVKDEGLVAKAIKLYALDNNMSENQVRAMLTLVAGMMLPQLAADQPKLQNAVDALVKFISKPGTLTVTVKSTGANGLGMFDLIAASDNPMLLLDKVDIQATAE</sequence>
<dbReference type="AlphaFoldDB" id="A0A176X4L9"/>
<evidence type="ECO:0000313" key="3">
    <source>
        <dbReference type="Proteomes" id="UP000077098"/>
    </source>
</evidence>
<organism evidence="2 3">
    <name type="scientific">Agrobacterium tumefaciens</name>
    <dbReference type="NCBI Taxonomy" id="358"/>
    <lineage>
        <taxon>Bacteria</taxon>
        <taxon>Pseudomonadati</taxon>
        <taxon>Pseudomonadota</taxon>
        <taxon>Alphaproteobacteria</taxon>
        <taxon>Hyphomicrobiales</taxon>
        <taxon>Rhizobiaceae</taxon>
        <taxon>Rhizobium/Agrobacterium group</taxon>
        <taxon>Agrobacterium</taxon>
        <taxon>Agrobacterium tumefaciens complex</taxon>
    </lineage>
</organism>
<dbReference type="Proteomes" id="UP000077098">
    <property type="component" value="Unassembled WGS sequence"/>
</dbReference>
<feature type="transmembrane region" description="Helical" evidence="1">
    <location>
        <begin position="15"/>
        <end position="37"/>
    </location>
</feature>
<dbReference type="EMBL" id="LXPS01000033">
    <property type="protein sequence ID" value="OAE42047.1"/>
    <property type="molecule type" value="Genomic_DNA"/>
</dbReference>
<dbReference type="RefSeq" id="WP_063950151.1">
    <property type="nucleotide sequence ID" value="NZ_LXPS01000033.1"/>
</dbReference>
<proteinExistence type="predicted"/>